<dbReference type="SUPFAM" id="SSF57850">
    <property type="entry name" value="RING/U-box"/>
    <property type="match status" value="1"/>
</dbReference>
<keyword evidence="1 3" id="KW-0479">Metal-binding</keyword>
<feature type="domain" description="RING-type" evidence="5">
    <location>
        <begin position="322"/>
        <end position="374"/>
    </location>
</feature>
<gene>
    <name evidence="7" type="ORF">ODALV1_LOCUS12478</name>
</gene>
<reference evidence="7 8" key="1">
    <citation type="submission" date="2024-08" db="EMBL/GenBank/DDBJ databases">
        <authorList>
            <person name="Cucini C."/>
            <person name="Frati F."/>
        </authorList>
    </citation>
    <scope>NUCLEOTIDE SEQUENCE [LARGE SCALE GENOMIC DNA]</scope>
</reference>
<dbReference type="PANTHER" id="PTHR12429">
    <property type="entry name" value="NEURALIZED"/>
    <property type="match status" value="1"/>
</dbReference>
<keyword evidence="1 3" id="KW-0863">Zinc-finger</keyword>
<keyword evidence="2" id="KW-0862">Zinc</keyword>
<evidence type="ECO:0000259" key="6">
    <source>
        <dbReference type="PROSITE" id="PS51065"/>
    </source>
</evidence>
<dbReference type="Proteomes" id="UP001642540">
    <property type="component" value="Unassembled WGS sequence"/>
</dbReference>
<comment type="caution">
    <text evidence="7">The sequence shown here is derived from an EMBL/GenBank/DDBJ whole genome shotgun (WGS) entry which is preliminary data.</text>
</comment>
<dbReference type="InterPro" id="IPR043136">
    <property type="entry name" value="B30.2/SPRY_sf"/>
</dbReference>
<dbReference type="PROSITE" id="PS50089">
    <property type="entry name" value="ZF_RING_2"/>
    <property type="match status" value="1"/>
</dbReference>
<dbReference type="SMART" id="SM00588">
    <property type="entry name" value="NEUZ"/>
    <property type="match status" value="1"/>
</dbReference>
<evidence type="ECO:0000313" key="8">
    <source>
        <dbReference type="Proteomes" id="UP001642540"/>
    </source>
</evidence>
<dbReference type="InterPro" id="IPR001841">
    <property type="entry name" value="Znf_RING"/>
</dbReference>
<feature type="region of interest" description="Disordered" evidence="4">
    <location>
        <begin position="285"/>
        <end position="312"/>
    </location>
</feature>
<dbReference type="PROSITE" id="PS51065">
    <property type="entry name" value="NHR"/>
    <property type="match status" value="1"/>
</dbReference>
<evidence type="ECO:0000256" key="1">
    <source>
        <dbReference type="ARBA" id="ARBA00022771"/>
    </source>
</evidence>
<dbReference type="Gene3D" id="2.60.120.920">
    <property type="match status" value="1"/>
</dbReference>
<organism evidence="7 8">
    <name type="scientific">Orchesella dallaii</name>
    <dbReference type="NCBI Taxonomy" id="48710"/>
    <lineage>
        <taxon>Eukaryota</taxon>
        <taxon>Metazoa</taxon>
        <taxon>Ecdysozoa</taxon>
        <taxon>Arthropoda</taxon>
        <taxon>Hexapoda</taxon>
        <taxon>Collembola</taxon>
        <taxon>Entomobryomorpha</taxon>
        <taxon>Entomobryoidea</taxon>
        <taxon>Orchesellidae</taxon>
        <taxon>Orchesellinae</taxon>
        <taxon>Orchesella</taxon>
    </lineage>
</organism>
<evidence type="ECO:0000256" key="4">
    <source>
        <dbReference type="SAM" id="MobiDB-lite"/>
    </source>
</evidence>
<dbReference type="Pfam" id="PF13920">
    <property type="entry name" value="zf-C3HC4_3"/>
    <property type="match status" value="1"/>
</dbReference>
<feature type="region of interest" description="Disordered" evidence="4">
    <location>
        <begin position="247"/>
        <end position="267"/>
    </location>
</feature>
<evidence type="ECO:0000259" key="5">
    <source>
        <dbReference type="PROSITE" id="PS50089"/>
    </source>
</evidence>
<dbReference type="Gene3D" id="3.30.40.10">
    <property type="entry name" value="Zinc/RING finger domain, C3HC4 (zinc finger)"/>
    <property type="match status" value="1"/>
</dbReference>
<accession>A0ABP1QKY8</accession>
<name>A0ABP1QKY8_9HEXA</name>
<dbReference type="EMBL" id="CAXLJM020000038">
    <property type="protein sequence ID" value="CAL8106814.1"/>
    <property type="molecule type" value="Genomic_DNA"/>
</dbReference>
<feature type="domain" description="NHR" evidence="6">
    <location>
        <begin position="69"/>
        <end position="225"/>
    </location>
</feature>
<dbReference type="PANTHER" id="PTHR12429:SF6">
    <property type="entry name" value="PROTEIN NEURALIZED"/>
    <property type="match status" value="1"/>
</dbReference>
<evidence type="ECO:0000256" key="3">
    <source>
        <dbReference type="PROSITE-ProRule" id="PRU00175"/>
    </source>
</evidence>
<keyword evidence="8" id="KW-1185">Reference proteome</keyword>
<feature type="compositionally biased region" description="Polar residues" evidence="4">
    <location>
        <begin position="285"/>
        <end position="307"/>
    </location>
</feature>
<dbReference type="Pfam" id="PF07177">
    <property type="entry name" value="Neuralized"/>
    <property type="match status" value="1"/>
</dbReference>
<sequence>MCIYSHQLDVNFFKDLLTTGIATIGSIFSSIFGTTLKSSTGGANQDEEDAAAVSSTTIPTHYRSFVNNGLKFHSAHGTAIRLSHNSTIAKRDEEYFERSVVFSHRPIGVNEMVAVEIVETTEAFHGPMRVGFTAVDPAMFLCPDAVIPLGRDLKNMTGFWVKSIHMFPMCVGTVAYFKLHYNGIVLYGVNGKQEGIYLRDVDTSRPLWVVLEAYGTVQSFKFVDRTMHLSMEDISLDEPISPMRISNAITRRSTRSSSRRQASENLPQIELPLLTRRNVRLSQLQKSTRVLTPTSPNSSSGHSNEQFFSPGPFDEPNGRGMCIICVERERNTAFTKCGHICMCYNCATTYKNPPKTQGSTVVGRRSRSLCPICRQPISSILKIFY</sequence>
<dbReference type="InterPro" id="IPR006573">
    <property type="entry name" value="NHR_dom"/>
</dbReference>
<evidence type="ECO:0000313" key="7">
    <source>
        <dbReference type="EMBL" id="CAL8106814.1"/>
    </source>
</evidence>
<evidence type="ECO:0008006" key="9">
    <source>
        <dbReference type="Google" id="ProtNLM"/>
    </source>
</evidence>
<dbReference type="InterPro" id="IPR013083">
    <property type="entry name" value="Znf_RING/FYVE/PHD"/>
</dbReference>
<protein>
    <recommendedName>
        <fullName evidence="9">RING-type domain-containing protein</fullName>
    </recommendedName>
</protein>
<evidence type="ECO:0000256" key="2">
    <source>
        <dbReference type="ARBA" id="ARBA00022833"/>
    </source>
</evidence>
<proteinExistence type="predicted"/>
<dbReference type="SMART" id="SM00184">
    <property type="entry name" value="RING"/>
    <property type="match status" value="1"/>
</dbReference>
<dbReference type="InterPro" id="IPR037962">
    <property type="entry name" value="Neuralized"/>
</dbReference>